<accession>W5SAB9</accession>
<reference evidence="3 4" key="1">
    <citation type="journal article" date="2014" name="Proc. Natl. Acad. Sci. U.S.A.">
        <title>Thirty-thousand-year-old distant relative of giant icosahedral DNA viruses with a pandoravirus morphology.</title>
        <authorList>
            <person name="Legendre M."/>
            <person name="Bartoli J."/>
            <person name="Shmakova L."/>
            <person name="Jeudy S."/>
            <person name="Labadie K."/>
            <person name="Adrait A."/>
            <person name="Lescot M."/>
            <person name="Poirot O."/>
            <person name="Bertaux L."/>
            <person name="Bruley C."/>
            <person name="Coute Y."/>
            <person name="Rivkina E."/>
            <person name="Abergel C."/>
            <person name="Claverie J.M."/>
        </authorList>
    </citation>
    <scope>NUCLEOTIDE SEQUENCE [LARGE SCALE GENOMIC DNA]</scope>
    <source>
        <strain evidence="3">P1084-T</strain>
    </source>
</reference>
<sequence length="496" mass="54789">MDGEWESLGKRWKNSVLQLIVTYREPTPRFPYLMSPPFEKRGTGFIIDVCRGLVVTNAHVAEGAIVITGRSPKTGKADLSLDVIGICFEKDLTLCRLSSQDIERFSLGPELNLAFGDSLNVSQGEEVLALGYPLGDLGIQFTTGVISGFKSVPDPLDGIDNNFETFEDISSRRPTYLQVTSALNPGSSGGPLLNRSGLVIGINSAGKPESQEIGYAIPSRSFQSIFPNLLAEFFVSIPSFAFSWNLADPDLLPQGFKGGIQIRKIENSSFLKRNSCLRKKDILLSICLQGFNLHVSQFGDLVPSNFEHRKITFAEFVDALPLGSEISFKVLRPEKEGFLLRTETVTYSPSPDCHPISNCRTTDPDFQIVAGLCIRYLCSEHLRGRHSLPHARENSKESCSKQLVICYIFPGTLASRKKVLYEGDCPKKVNGISVRTLDELRRALSLPSPRVEISVRGGAVFSIGREEMRREDHQTISKFLPGCLISSYSSGHFSIL</sequence>
<evidence type="ECO:0000256" key="1">
    <source>
        <dbReference type="ARBA" id="ARBA00022670"/>
    </source>
</evidence>
<dbReference type="InterPro" id="IPR051201">
    <property type="entry name" value="Chloro_Bact_Ser_Proteases"/>
</dbReference>
<dbReference type="RefSeq" id="YP_009001035.1">
    <property type="nucleotide sequence ID" value="NC_023423.1"/>
</dbReference>
<gene>
    <name evidence="3" type="ORF">pv_133</name>
</gene>
<dbReference type="Gene3D" id="2.40.10.120">
    <property type="match status" value="1"/>
</dbReference>
<dbReference type="PRINTS" id="PR00834">
    <property type="entry name" value="PROTEASES2C"/>
</dbReference>
<dbReference type="InterPro" id="IPR001940">
    <property type="entry name" value="Peptidase_S1C"/>
</dbReference>
<evidence type="ECO:0000313" key="3">
    <source>
        <dbReference type="EMBL" id="AHH01700.1"/>
    </source>
</evidence>
<dbReference type="Proteomes" id="UP000202176">
    <property type="component" value="Segment"/>
</dbReference>
<dbReference type="GO" id="GO:0006508">
    <property type="term" value="P:proteolysis"/>
    <property type="evidence" value="ECO:0007669"/>
    <property type="project" value="UniProtKB-KW"/>
</dbReference>
<dbReference type="PANTHER" id="PTHR43343:SF3">
    <property type="entry name" value="PROTEASE DO-LIKE 8, CHLOROPLASTIC"/>
    <property type="match status" value="1"/>
</dbReference>
<keyword evidence="4" id="KW-1185">Reference proteome</keyword>
<proteinExistence type="predicted"/>
<name>W5SAB9_9VIRU</name>
<dbReference type="SUPFAM" id="SSF50494">
    <property type="entry name" value="Trypsin-like serine proteases"/>
    <property type="match status" value="1"/>
</dbReference>
<dbReference type="InterPro" id="IPR009003">
    <property type="entry name" value="Peptidase_S1_PA"/>
</dbReference>
<dbReference type="KEGG" id="vg:18266161"/>
<dbReference type="EMBL" id="KF740664">
    <property type="protein sequence ID" value="AHH01700.1"/>
    <property type="molecule type" value="Genomic_DNA"/>
</dbReference>
<evidence type="ECO:0000256" key="2">
    <source>
        <dbReference type="ARBA" id="ARBA00022801"/>
    </source>
</evidence>
<dbReference type="PANTHER" id="PTHR43343">
    <property type="entry name" value="PEPTIDASE S12"/>
    <property type="match status" value="1"/>
</dbReference>
<keyword evidence="1 3" id="KW-0645">Protease</keyword>
<dbReference type="GeneID" id="18266161"/>
<organism evidence="3 4">
    <name type="scientific">Pithovirus sibericum</name>
    <dbReference type="NCBI Taxonomy" id="1450746"/>
    <lineage>
        <taxon>Viruses</taxon>
        <taxon>Pithoviruses</taxon>
        <taxon>Orthopithovirinae</taxon>
        <taxon>Alphapithovirus</taxon>
        <taxon>Alphapithovirus sibericum</taxon>
    </lineage>
</organism>
<dbReference type="Pfam" id="PF13365">
    <property type="entry name" value="Trypsin_2"/>
    <property type="match status" value="1"/>
</dbReference>
<keyword evidence="2" id="KW-0378">Hydrolase</keyword>
<dbReference type="SUPFAM" id="SSF50156">
    <property type="entry name" value="PDZ domain-like"/>
    <property type="match status" value="1"/>
</dbReference>
<dbReference type="InterPro" id="IPR036034">
    <property type="entry name" value="PDZ_sf"/>
</dbReference>
<evidence type="ECO:0000313" key="4">
    <source>
        <dbReference type="Proteomes" id="UP000202176"/>
    </source>
</evidence>
<protein>
    <submittedName>
        <fullName evidence="3">PDZ serine protease</fullName>
    </submittedName>
</protein>
<dbReference type="GO" id="GO:0004252">
    <property type="term" value="F:serine-type endopeptidase activity"/>
    <property type="evidence" value="ECO:0007669"/>
    <property type="project" value="InterPro"/>
</dbReference>